<protein>
    <submittedName>
        <fullName evidence="3">Uncharacterized protein LOC132711676 isoform X2</fullName>
    </submittedName>
    <submittedName>
        <fullName evidence="4">Uncharacterized protein LOC132711848 isoform X2</fullName>
    </submittedName>
</protein>
<reference evidence="3 4" key="1">
    <citation type="submission" date="2025-05" db="UniProtKB">
        <authorList>
            <consortium name="RefSeq"/>
        </authorList>
    </citation>
    <scope>IDENTIFICATION</scope>
    <source>
        <tissue evidence="3 4">Blood</tissue>
    </source>
</reference>
<evidence type="ECO:0000313" key="2">
    <source>
        <dbReference type="Proteomes" id="UP001652622"/>
    </source>
</evidence>
<dbReference type="GeneID" id="132711676"/>
<dbReference type="Gene3D" id="3.40.50.2300">
    <property type="match status" value="1"/>
</dbReference>
<dbReference type="Pfam" id="PF07562">
    <property type="entry name" value="NCD3G"/>
    <property type="match status" value="1"/>
</dbReference>
<dbReference type="Proteomes" id="UP001652622">
    <property type="component" value="Unplaced"/>
</dbReference>
<dbReference type="Gene3D" id="2.10.50.30">
    <property type="entry name" value="GPCR, family 3, nine cysteines domain"/>
    <property type="match status" value="1"/>
</dbReference>
<keyword evidence="2" id="KW-1185">Reference proteome</keyword>
<dbReference type="InterPro" id="IPR011500">
    <property type="entry name" value="GPCR_3_9-Cys_dom"/>
</dbReference>
<proteinExistence type="predicted"/>
<organism evidence="2 3">
    <name type="scientific">Pantherophis guttatus</name>
    <name type="common">Corn snake</name>
    <name type="synonym">Elaphe guttata</name>
    <dbReference type="NCBI Taxonomy" id="94885"/>
    <lineage>
        <taxon>Eukaryota</taxon>
        <taxon>Metazoa</taxon>
        <taxon>Chordata</taxon>
        <taxon>Craniata</taxon>
        <taxon>Vertebrata</taxon>
        <taxon>Euteleostomi</taxon>
        <taxon>Lepidosauria</taxon>
        <taxon>Squamata</taxon>
        <taxon>Bifurcata</taxon>
        <taxon>Unidentata</taxon>
        <taxon>Episquamata</taxon>
        <taxon>Toxicofera</taxon>
        <taxon>Serpentes</taxon>
        <taxon>Colubroidea</taxon>
        <taxon>Colubridae</taxon>
        <taxon>Colubrinae</taxon>
        <taxon>Pantherophis</taxon>
    </lineage>
</organism>
<feature type="domain" description="GPCR family 3 nine cysteines" evidence="1">
    <location>
        <begin position="116"/>
        <end position="153"/>
    </location>
</feature>
<evidence type="ECO:0000313" key="4">
    <source>
        <dbReference type="RefSeq" id="XP_060547671.1"/>
    </source>
</evidence>
<evidence type="ECO:0000259" key="1">
    <source>
        <dbReference type="Pfam" id="PF07562"/>
    </source>
</evidence>
<dbReference type="PANTHER" id="PTHR24061:SF599">
    <property type="entry name" value="G-PROTEIN COUPLED RECEPTORS FAMILY 3 PROFILE DOMAIN-CONTAINING PROTEIN"/>
    <property type="match status" value="1"/>
</dbReference>
<dbReference type="PANTHER" id="PTHR24061">
    <property type="entry name" value="CALCIUM-SENSING RECEPTOR-RELATED"/>
    <property type="match status" value="1"/>
</dbReference>
<dbReference type="InterPro" id="IPR038550">
    <property type="entry name" value="GPCR_3_9-Cys_sf"/>
</dbReference>
<sequence length="168" mass="19210">MVSFLLKTNQMGKYGGFGHLYSFIKHLAEKSFMCPYNKDAFSVKVWSRCREREDLQALPQHMMDPILCLDNYFIYNTIWAVARALHAAYVSRLKRTRRQGGKNLEAPRLKAWQPLPPSRCGESCHPGFMKVAQEGKPICCYDCLPCAEGTISTMEGKQNRLRTELEAA</sequence>
<dbReference type="InterPro" id="IPR000068">
    <property type="entry name" value="GPCR_3_Ca_sens_rcpt-rel"/>
</dbReference>
<evidence type="ECO:0000313" key="3">
    <source>
        <dbReference type="RefSeq" id="XP_060547150.1"/>
    </source>
</evidence>
<gene>
    <name evidence="3" type="primary">LOC132711676</name>
    <name evidence="4" type="synonym">LOC132711848</name>
</gene>
<dbReference type="RefSeq" id="XP_060547671.1">
    <property type="nucleotide sequence ID" value="XM_060691688.1"/>
</dbReference>
<name>A0ABM3ZFJ2_PANGU</name>
<dbReference type="RefSeq" id="XP_060547150.1">
    <property type="nucleotide sequence ID" value="XM_060691167.1"/>
</dbReference>
<accession>A0ABM3ZFJ2</accession>